<protein>
    <submittedName>
        <fullName evidence="2">TfoX/Sxy family protein</fullName>
    </submittedName>
</protein>
<keyword evidence="3" id="KW-1185">Reference proteome</keyword>
<dbReference type="Proteomes" id="UP000315395">
    <property type="component" value="Chromosome"/>
</dbReference>
<proteinExistence type="predicted"/>
<sequence length="108" mass="11845">MAYDEGLAERIRHLLDGEPGVSEKKMFGGLSFLVDGNMAVAAGNDGALMFRRDPARADPVGEHIRPQVMGERVMSGWLHVDAEGVATEEALREIVQRGVRYARTLPPK</sequence>
<accession>A0A516GDK1</accession>
<dbReference type="SUPFAM" id="SSF159894">
    <property type="entry name" value="YgaC/TfoX-N like"/>
    <property type="match status" value="1"/>
</dbReference>
<evidence type="ECO:0000313" key="2">
    <source>
        <dbReference type="EMBL" id="QDO89604.1"/>
    </source>
</evidence>
<evidence type="ECO:0000259" key="1">
    <source>
        <dbReference type="Pfam" id="PF04993"/>
    </source>
</evidence>
<dbReference type="EMBL" id="CP041616">
    <property type="protein sequence ID" value="QDO89604.1"/>
    <property type="molecule type" value="Genomic_DNA"/>
</dbReference>
<name>A0A516GDK1_9MICO</name>
<dbReference type="Gene3D" id="3.30.1460.30">
    <property type="entry name" value="YgaC/TfoX-N like chaperone"/>
    <property type="match status" value="1"/>
</dbReference>
<evidence type="ECO:0000313" key="3">
    <source>
        <dbReference type="Proteomes" id="UP000315395"/>
    </source>
</evidence>
<dbReference type="Pfam" id="PF04993">
    <property type="entry name" value="TfoX_N"/>
    <property type="match status" value="1"/>
</dbReference>
<dbReference type="RefSeq" id="WP_143784316.1">
    <property type="nucleotide sequence ID" value="NZ_CP041616.1"/>
</dbReference>
<dbReference type="AlphaFoldDB" id="A0A516GDK1"/>
<organism evidence="2 3">
    <name type="scientific">Ornithinimicrobium ciconiae</name>
    <dbReference type="NCBI Taxonomy" id="2594265"/>
    <lineage>
        <taxon>Bacteria</taxon>
        <taxon>Bacillati</taxon>
        <taxon>Actinomycetota</taxon>
        <taxon>Actinomycetes</taxon>
        <taxon>Micrococcales</taxon>
        <taxon>Ornithinimicrobiaceae</taxon>
        <taxon>Ornithinimicrobium</taxon>
    </lineage>
</organism>
<dbReference type="KEGG" id="orz:FNH13_15740"/>
<dbReference type="InterPro" id="IPR007076">
    <property type="entry name" value="TfoX_N"/>
</dbReference>
<feature type="domain" description="TfoX N-terminal" evidence="1">
    <location>
        <begin position="15"/>
        <end position="100"/>
    </location>
</feature>
<reference evidence="2 3" key="1">
    <citation type="submission" date="2019-07" db="EMBL/GenBank/DDBJ databases">
        <title>complete genome sequencing of Ornithinimicrobium sp. H23M54.</title>
        <authorList>
            <person name="Bae J.-W."/>
            <person name="Lee S.-Y."/>
        </authorList>
    </citation>
    <scope>NUCLEOTIDE SEQUENCE [LARGE SCALE GENOMIC DNA]</scope>
    <source>
        <strain evidence="2 3">H23M54</strain>
    </source>
</reference>
<gene>
    <name evidence="2" type="ORF">FNH13_15740</name>
</gene>
<dbReference type="OrthoDB" id="214902at2"/>